<sequence>MLSGQGTLDTTASPSVVDICPEEDRSLIARRERSRELKKLYPAQSSGHNQSQTRE</sequence>
<accession>A0A0C9Z4Q4</accession>
<evidence type="ECO:0000256" key="1">
    <source>
        <dbReference type="SAM" id="MobiDB-lite"/>
    </source>
</evidence>
<evidence type="ECO:0000313" key="3">
    <source>
        <dbReference type="Proteomes" id="UP000054018"/>
    </source>
</evidence>
<organism evidence="2 3">
    <name type="scientific">Pisolithus microcarpus 441</name>
    <dbReference type="NCBI Taxonomy" id="765257"/>
    <lineage>
        <taxon>Eukaryota</taxon>
        <taxon>Fungi</taxon>
        <taxon>Dikarya</taxon>
        <taxon>Basidiomycota</taxon>
        <taxon>Agaricomycotina</taxon>
        <taxon>Agaricomycetes</taxon>
        <taxon>Agaricomycetidae</taxon>
        <taxon>Boletales</taxon>
        <taxon>Sclerodermatineae</taxon>
        <taxon>Pisolithaceae</taxon>
        <taxon>Pisolithus</taxon>
    </lineage>
</organism>
<dbReference type="EMBL" id="KN833755">
    <property type="protein sequence ID" value="KIK21149.1"/>
    <property type="molecule type" value="Genomic_DNA"/>
</dbReference>
<proteinExistence type="predicted"/>
<feature type="compositionally biased region" description="Polar residues" evidence="1">
    <location>
        <begin position="43"/>
        <end position="55"/>
    </location>
</feature>
<reference evidence="2 3" key="1">
    <citation type="submission" date="2014-04" db="EMBL/GenBank/DDBJ databases">
        <authorList>
            <consortium name="DOE Joint Genome Institute"/>
            <person name="Kuo A."/>
            <person name="Kohler A."/>
            <person name="Costa M.D."/>
            <person name="Nagy L.G."/>
            <person name="Floudas D."/>
            <person name="Copeland A."/>
            <person name="Barry K.W."/>
            <person name="Cichocki N."/>
            <person name="Veneault-Fourrey C."/>
            <person name="LaButti K."/>
            <person name="Lindquist E.A."/>
            <person name="Lipzen A."/>
            <person name="Lundell T."/>
            <person name="Morin E."/>
            <person name="Murat C."/>
            <person name="Sun H."/>
            <person name="Tunlid A."/>
            <person name="Henrissat B."/>
            <person name="Grigoriev I.V."/>
            <person name="Hibbett D.S."/>
            <person name="Martin F."/>
            <person name="Nordberg H.P."/>
            <person name="Cantor M.N."/>
            <person name="Hua S.X."/>
        </authorList>
    </citation>
    <scope>NUCLEOTIDE SEQUENCE [LARGE SCALE GENOMIC DNA]</scope>
    <source>
        <strain evidence="2 3">441</strain>
    </source>
</reference>
<keyword evidence="3" id="KW-1185">Reference proteome</keyword>
<reference evidence="3" key="2">
    <citation type="submission" date="2015-01" db="EMBL/GenBank/DDBJ databases">
        <title>Evolutionary Origins and Diversification of the Mycorrhizal Mutualists.</title>
        <authorList>
            <consortium name="DOE Joint Genome Institute"/>
            <consortium name="Mycorrhizal Genomics Consortium"/>
            <person name="Kohler A."/>
            <person name="Kuo A."/>
            <person name="Nagy L.G."/>
            <person name="Floudas D."/>
            <person name="Copeland A."/>
            <person name="Barry K.W."/>
            <person name="Cichocki N."/>
            <person name="Veneault-Fourrey C."/>
            <person name="LaButti K."/>
            <person name="Lindquist E.A."/>
            <person name="Lipzen A."/>
            <person name="Lundell T."/>
            <person name="Morin E."/>
            <person name="Murat C."/>
            <person name="Riley R."/>
            <person name="Ohm R."/>
            <person name="Sun H."/>
            <person name="Tunlid A."/>
            <person name="Henrissat B."/>
            <person name="Grigoriev I.V."/>
            <person name="Hibbett D.S."/>
            <person name="Martin F."/>
        </authorList>
    </citation>
    <scope>NUCLEOTIDE SEQUENCE [LARGE SCALE GENOMIC DNA]</scope>
    <source>
        <strain evidence="3">441</strain>
    </source>
</reference>
<name>A0A0C9Z4Q4_9AGAM</name>
<dbReference type="HOGENOM" id="CLU_3033316_0_0_1"/>
<dbReference type="Proteomes" id="UP000054018">
    <property type="component" value="Unassembled WGS sequence"/>
</dbReference>
<gene>
    <name evidence="2" type="ORF">PISMIDRAFT_681709</name>
</gene>
<dbReference type="AlphaFoldDB" id="A0A0C9Z4Q4"/>
<feature type="region of interest" description="Disordered" evidence="1">
    <location>
        <begin position="33"/>
        <end position="55"/>
    </location>
</feature>
<protein>
    <submittedName>
        <fullName evidence="2">Uncharacterized protein</fullName>
    </submittedName>
</protein>
<evidence type="ECO:0000313" key="2">
    <source>
        <dbReference type="EMBL" id="KIK21149.1"/>
    </source>
</evidence>
<dbReference type="OrthoDB" id="2693390at2759"/>